<evidence type="ECO:0000313" key="2">
    <source>
        <dbReference type="Proteomes" id="UP001229081"/>
    </source>
</evidence>
<sequence>MNNNQMWLAVAGVVVAAITAVCAGRIARGLRRGSDGLAVGVGTVRTVVDDQPETVGGERQIWIEVSSVHGDSFVGRLVDHESEADLSTLRPGLVMLVAFDPAAREELSLPDDVLAVRASGLALV</sequence>
<organism evidence="1 2">
    <name type="scientific">Mycobacterium paragordonae</name>
    <dbReference type="NCBI Taxonomy" id="1389713"/>
    <lineage>
        <taxon>Bacteria</taxon>
        <taxon>Bacillati</taxon>
        <taxon>Actinomycetota</taxon>
        <taxon>Actinomycetes</taxon>
        <taxon>Mycobacteriales</taxon>
        <taxon>Mycobacteriaceae</taxon>
        <taxon>Mycobacterium</taxon>
    </lineage>
</organism>
<protein>
    <submittedName>
        <fullName evidence="1">Uncharacterized protein</fullName>
    </submittedName>
</protein>
<dbReference type="EMBL" id="JAUFSA010000001">
    <property type="protein sequence ID" value="MDP7738203.1"/>
    <property type="molecule type" value="Genomic_DNA"/>
</dbReference>
<dbReference type="Proteomes" id="UP001229081">
    <property type="component" value="Unassembled WGS sequence"/>
</dbReference>
<name>A0AAJ1SGZ0_9MYCO</name>
<proteinExistence type="predicted"/>
<reference evidence="1" key="1">
    <citation type="submission" date="2023-06" db="EMBL/GenBank/DDBJ databases">
        <title>Identification of two novel mycobacterium reveal diversities and complexities of Mycobacterium gordonae clade.</title>
        <authorList>
            <person name="Matsumoto Y."/>
            <person name="Nakamura S."/>
            <person name="Motooka D."/>
            <person name="Fukushima K."/>
        </authorList>
    </citation>
    <scope>NUCLEOTIDE SEQUENCE</scope>
    <source>
        <strain evidence="1">TY812</strain>
    </source>
</reference>
<accession>A0AAJ1SGZ0</accession>
<gene>
    <name evidence="1" type="ORF">QXL92_26050</name>
</gene>
<dbReference type="RefSeq" id="WP_231513519.1">
    <property type="nucleotide sequence ID" value="NZ_JAUFSA010000001.1"/>
</dbReference>
<comment type="caution">
    <text evidence="1">The sequence shown here is derived from an EMBL/GenBank/DDBJ whole genome shotgun (WGS) entry which is preliminary data.</text>
</comment>
<evidence type="ECO:0000313" key="1">
    <source>
        <dbReference type="EMBL" id="MDP7738203.1"/>
    </source>
</evidence>
<dbReference type="AlphaFoldDB" id="A0AAJ1SGZ0"/>